<keyword evidence="2" id="KW-0812">Transmembrane</keyword>
<keyword evidence="2" id="KW-0472">Membrane</keyword>
<proteinExistence type="predicted"/>
<reference evidence="3 4" key="1">
    <citation type="submission" date="2019-04" db="EMBL/GenBank/DDBJ databases">
        <title>Friends and foes A comparative genomics studyof 23 Aspergillus species from section Flavi.</title>
        <authorList>
            <consortium name="DOE Joint Genome Institute"/>
            <person name="Kjaerbolling I."/>
            <person name="Vesth T."/>
            <person name="Frisvad J.C."/>
            <person name="Nybo J.L."/>
            <person name="Theobald S."/>
            <person name="Kildgaard S."/>
            <person name="Isbrandt T."/>
            <person name="Kuo A."/>
            <person name="Sato A."/>
            <person name="Lyhne E.K."/>
            <person name="Kogle M.E."/>
            <person name="Wiebenga A."/>
            <person name="Kun R.S."/>
            <person name="Lubbers R.J."/>
            <person name="Makela M.R."/>
            <person name="Barry K."/>
            <person name="Chovatia M."/>
            <person name="Clum A."/>
            <person name="Daum C."/>
            <person name="Haridas S."/>
            <person name="He G."/>
            <person name="LaButti K."/>
            <person name="Lipzen A."/>
            <person name="Mondo S."/>
            <person name="Riley R."/>
            <person name="Salamov A."/>
            <person name="Simmons B.A."/>
            <person name="Magnuson J.K."/>
            <person name="Henrissat B."/>
            <person name="Mortensen U.H."/>
            <person name="Larsen T.O."/>
            <person name="Devries R.P."/>
            <person name="Grigoriev I.V."/>
            <person name="Machida M."/>
            <person name="Baker S.E."/>
            <person name="Andersen M.R."/>
        </authorList>
    </citation>
    <scope>NUCLEOTIDE SEQUENCE [LARGE SCALE GENOMIC DNA]</scope>
    <source>
        <strain evidence="3 4">IBT 29228</strain>
    </source>
</reference>
<evidence type="ECO:0000313" key="3">
    <source>
        <dbReference type="EMBL" id="KAE8381137.1"/>
    </source>
</evidence>
<evidence type="ECO:0000256" key="1">
    <source>
        <dbReference type="SAM" id="MobiDB-lite"/>
    </source>
</evidence>
<dbReference type="EMBL" id="ML736174">
    <property type="protein sequence ID" value="KAE8381137.1"/>
    <property type="molecule type" value="Genomic_DNA"/>
</dbReference>
<keyword evidence="2" id="KW-1133">Transmembrane helix</keyword>
<organism evidence="3 4">
    <name type="scientific">Aspergillus bertholletiae</name>
    <dbReference type="NCBI Taxonomy" id="1226010"/>
    <lineage>
        <taxon>Eukaryota</taxon>
        <taxon>Fungi</taxon>
        <taxon>Dikarya</taxon>
        <taxon>Ascomycota</taxon>
        <taxon>Pezizomycotina</taxon>
        <taxon>Eurotiomycetes</taxon>
        <taxon>Eurotiomycetidae</taxon>
        <taxon>Eurotiales</taxon>
        <taxon>Aspergillaceae</taxon>
        <taxon>Aspergillus</taxon>
        <taxon>Aspergillus subgen. Circumdati</taxon>
    </lineage>
</organism>
<dbReference type="Proteomes" id="UP000326198">
    <property type="component" value="Unassembled WGS sequence"/>
</dbReference>
<name>A0A5N7BHS1_9EURO</name>
<gene>
    <name evidence="3" type="ORF">BDV26DRAFT_256161</name>
</gene>
<keyword evidence="4" id="KW-1185">Reference proteome</keyword>
<feature type="transmembrane region" description="Helical" evidence="2">
    <location>
        <begin position="64"/>
        <end position="87"/>
    </location>
</feature>
<protein>
    <submittedName>
        <fullName evidence="3">Uncharacterized protein</fullName>
    </submittedName>
</protein>
<evidence type="ECO:0000313" key="4">
    <source>
        <dbReference type="Proteomes" id="UP000326198"/>
    </source>
</evidence>
<feature type="compositionally biased region" description="Low complexity" evidence="1">
    <location>
        <begin position="18"/>
        <end position="29"/>
    </location>
</feature>
<dbReference type="AlphaFoldDB" id="A0A5N7BHS1"/>
<evidence type="ECO:0000256" key="2">
    <source>
        <dbReference type="SAM" id="Phobius"/>
    </source>
</evidence>
<sequence>MIQLKDFSSTPPPPPPYSEAQPSSSSNPPYDEETGLPQVIVFNPRLTTAPRPNWWARNWRRDPCWVICVIVAIIFSPVILIVLELMFRKH</sequence>
<accession>A0A5N7BHS1</accession>
<feature type="region of interest" description="Disordered" evidence="1">
    <location>
        <begin position="1"/>
        <end position="35"/>
    </location>
</feature>